<dbReference type="AlphaFoldDB" id="A0AAE9YAQ1"/>
<keyword evidence="1" id="KW-0805">Transcription regulation</keyword>
<dbReference type="PANTHER" id="PTHR30055">
    <property type="entry name" value="HTH-TYPE TRANSCRIPTIONAL REGULATOR RUTR"/>
    <property type="match status" value="1"/>
</dbReference>
<dbReference type="Pfam" id="PF19352">
    <property type="entry name" value="TetR_C_38"/>
    <property type="match status" value="1"/>
</dbReference>
<dbReference type="SUPFAM" id="SSF46689">
    <property type="entry name" value="Homeodomain-like"/>
    <property type="match status" value="1"/>
</dbReference>
<evidence type="ECO:0000256" key="1">
    <source>
        <dbReference type="ARBA" id="ARBA00023015"/>
    </source>
</evidence>
<accession>A0AAE9YAQ1</accession>
<dbReference type="InterPro" id="IPR011075">
    <property type="entry name" value="TetR_C"/>
</dbReference>
<dbReference type="PROSITE" id="PS50977">
    <property type="entry name" value="HTH_TETR_2"/>
    <property type="match status" value="1"/>
</dbReference>
<protein>
    <submittedName>
        <fullName evidence="7">TetR family transcriptional regulator</fullName>
    </submittedName>
</protein>
<gene>
    <name evidence="7" type="ORF">PO878_13620</name>
</gene>
<keyword evidence="2 4" id="KW-0238">DNA-binding</keyword>
<proteinExistence type="predicted"/>
<dbReference type="InterPro" id="IPR050109">
    <property type="entry name" value="HTH-type_TetR-like_transc_reg"/>
</dbReference>
<dbReference type="InterPro" id="IPR001647">
    <property type="entry name" value="HTH_TetR"/>
</dbReference>
<evidence type="ECO:0000259" key="6">
    <source>
        <dbReference type="PROSITE" id="PS50977"/>
    </source>
</evidence>
<evidence type="ECO:0000256" key="4">
    <source>
        <dbReference type="PROSITE-ProRule" id="PRU00335"/>
    </source>
</evidence>
<dbReference type="KEGG" id="ima:PO878_13620"/>
<sequence>MADHEGPDEAVADEEPRAADGRTPGRRGRATRQRLLDCTATMLGTSSYRELKVVDIAREAGTSPATFYQYFADVESAVVVLAEEMAAQGRRFGDHVRASTWRGRKGYAAAEALVDEIIDFWDEHRSVLRVVDLATDEGDGRFANVRTRLLNDLNNALAQVIEEMQASGRLPDDVEAHATAGVLVSMLVHVSAHRYGFEFWGVRTADLRTAMARILSWSVSGQKPPTG</sequence>
<reference evidence="7" key="1">
    <citation type="submission" date="2023-01" db="EMBL/GenBank/DDBJ databases">
        <title>The diversity of Class Acidimicrobiia in South China Sea sediment environments and the proposal of Iamia marina sp. nov., a novel species of the genus Iamia.</title>
        <authorList>
            <person name="He Y."/>
            <person name="Tian X."/>
        </authorList>
    </citation>
    <scope>NUCLEOTIDE SEQUENCE</scope>
    <source>
        <strain evidence="7">DSM 19957</strain>
    </source>
</reference>
<keyword evidence="3" id="KW-0804">Transcription</keyword>
<dbReference type="SUPFAM" id="SSF48498">
    <property type="entry name" value="Tetracyclin repressor-like, C-terminal domain"/>
    <property type="match status" value="1"/>
</dbReference>
<dbReference type="Gene3D" id="1.10.357.10">
    <property type="entry name" value="Tetracycline Repressor, domain 2"/>
    <property type="match status" value="1"/>
</dbReference>
<dbReference type="InterPro" id="IPR036271">
    <property type="entry name" value="Tet_transcr_reg_TetR-rel_C_sf"/>
</dbReference>
<evidence type="ECO:0000313" key="8">
    <source>
        <dbReference type="Proteomes" id="UP001216390"/>
    </source>
</evidence>
<name>A0AAE9YAQ1_9ACTN</name>
<evidence type="ECO:0000313" key="7">
    <source>
        <dbReference type="EMBL" id="WCO65537.1"/>
    </source>
</evidence>
<organism evidence="7 8">
    <name type="scientific">Iamia majanohamensis</name>
    <dbReference type="NCBI Taxonomy" id="467976"/>
    <lineage>
        <taxon>Bacteria</taxon>
        <taxon>Bacillati</taxon>
        <taxon>Actinomycetota</taxon>
        <taxon>Acidimicrobiia</taxon>
        <taxon>Acidimicrobiales</taxon>
        <taxon>Iamiaceae</taxon>
        <taxon>Iamia</taxon>
    </lineage>
</organism>
<evidence type="ECO:0000256" key="3">
    <source>
        <dbReference type="ARBA" id="ARBA00023163"/>
    </source>
</evidence>
<feature type="region of interest" description="Disordered" evidence="5">
    <location>
        <begin position="1"/>
        <end position="30"/>
    </location>
</feature>
<dbReference type="Pfam" id="PF00440">
    <property type="entry name" value="TetR_N"/>
    <property type="match status" value="1"/>
</dbReference>
<feature type="domain" description="HTH tetR-type" evidence="6">
    <location>
        <begin position="29"/>
        <end position="89"/>
    </location>
</feature>
<dbReference type="RefSeq" id="WP_272735062.1">
    <property type="nucleotide sequence ID" value="NZ_CP116942.1"/>
</dbReference>
<dbReference type="Gene3D" id="1.10.10.60">
    <property type="entry name" value="Homeodomain-like"/>
    <property type="match status" value="1"/>
</dbReference>
<dbReference type="EMBL" id="CP116942">
    <property type="protein sequence ID" value="WCO65537.1"/>
    <property type="molecule type" value="Genomic_DNA"/>
</dbReference>
<dbReference type="GO" id="GO:0000976">
    <property type="term" value="F:transcription cis-regulatory region binding"/>
    <property type="evidence" value="ECO:0007669"/>
    <property type="project" value="TreeGrafter"/>
</dbReference>
<evidence type="ECO:0000256" key="2">
    <source>
        <dbReference type="ARBA" id="ARBA00023125"/>
    </source>
</evidence>
<dbReference type="PANTHER" id="PTHR30055:SF234">
    <property type="entry name" value="HTH-TYPE TRANSCRIPTIONAL REGULATOR BETI"/>
    <property type="match status" value="1"/>
</dbReference>
<evidence type="ECO:0000256" key="5">
    <source>
        <dbReference type="SAM" id="MobiDB-lite"/>
    </source>
</evidence>
<keyword evidence="8" id="KW-1185">Reference proteome</keyword>
<dbReference type="GO" id="GO:0003700">
    <property type="term" value="F:DNA-binding transcription factor activity"/>
    <property type="evidence" value="ECO:0007669"/>
    <property type="project" value="TreeGrafter"/>
</dbReference>
<dbReference type="Proteomes" id="UP001216390">
    <property type="component" value="Chromosome"/>
</dbReference>
<dbReference type="InterPro" id="IPR009057">
    <property type="entry name" value="Homeodomain-like_sf"/>
</dbReference>
<feature type="DNA-binding region" description="H-T-H motif" evidence="4">
    <location>
        <begin position="52"/>
        <end position="71"/>
    </location>
</feature>